<evidence type="ECO:0000313" key="2">
    <source>
        <dbReference type="EMBL" id="GFH48645.1"/>
    </source>
</evidence>
<comment type="caution">
    <text evidence="2">The sequence shown here is derived from an EMBL/GenBank/DDBJ whole genome shotgun (WGS) entry which is preliminary data.</text>
</comment>
<evidence type="ECO:0000313" key="3">
    <source>
        <dbReference type="Proteomes" id="UP001054902"/>
    </source>
</evidence>
<reference evidence="2 3" key="1">
    <citation type="journal article" date="2021" name="Sci. Rep.">
        <title>The genome of the diatom Chaetoceros tenuissimus carries an ancient integrated fragment of an extant virus.</title>
        <authorList>
            <person name="Hongo Y."/>
            <person name="Kimura K."/>
            <person name="Takaki Y."/>
            <person name="Yoshida Y."/>
            <person name="Baba S."/>
            <person name="Kobayashi G."/>
            <person name="Nagasaki K."/>
            <person name="Hano T."/>
            <person name="Tomaru Y."/>
        </authorList>
    </citation>
    <scope>NUCLEOTIDE SEQUENCE [LARGE SCALE GENOMIC DNA]</scope>
    <source>
        <strain evidence="2 3">NIES-3715</strain>
    </source>
</reference>
<feature type="compositionally biased region" description="Basic residues" evidence="1">
    <location>
        <begin position="48"/>
        <end position="57"/>
    </location>
</feature>
<protein>
    <submittedName>
        <fullName evidence="2">Uncharacterized protein</fullName>
    </submittedName>
</protein>
<feature type="region of interest" description="Disordered" evidence="1">
    <location>
        <begin position="34"/>
        <end position="88"/>
    </location>
</feature>
<organism evidence="2 3">
    <name type="scientific">Chaetoceros tenuissimus</name>
    <dbReference type="NCBI Taxonomy" id="426638"/>
    <lineage>
        <taxon>Eukaryota</taxon>
        <taxon>Sar</taxon>
        <taxon>Stramenopiles</taxon>
        <taxon>Ochrophyta</taxon>
        <taxon>Bacillariophyta</taxon>
        <taxon>Coscinodiscophyceae</taxon>
        <taxon>Chaetocerotophycidae</taxon>
        <taxon>Chaetocerotales</taxon>
        <taxon>Chaetocerotaceae</taxon>
        <taxon>Chaetoceros</taxon>
    </lineage>
</organism>
<dbReference type="Proteomes" id="UP001054902">
    <property type="component" value="Unassembled WGS sequence"/>
</dbReference>
<evidence type="ECO:0000256" key="1">
    <source>
        <dbReference type="SAM" id="MobiDB-lite"/>
    </source>
</evidence>
<dbReference type="EMBL" id="BLLK01000029">
    <property type="protein sequence ID" value="GFH48645.1"/>
    <property type="molecule type" value="Genomic_DNA"/>
</dbReference>
<accession>A0AAD3CPW4</accession>
<gene>
    <name evidence="2" type="ORF">CTEN210_05121</name>
</gene>
<sequence>MPGSPRVEKAATIRMSDPNLSTERAMILAGFSEEEAKDTKKQSSVRQKLYRMTKKSSKGKEESNLQSEEVGSKIRRHSDSSFLPDLQPTMQQFPAPYPYTDGMFAASPIQPGPLLFPQQLAPPMKKAKYQPHQEYGTPINIEASNSGQDHSRMNEAAMFMIDNPKLTIENAMKIVGYSESECTDQDLCNQIRNRMMNMKEKPLTPPRSTRNISEDELRRKLNEISNKVDINTNRIVESLERKIDDFGARIDDKIFNLQRQLNFLHRDVLGQNFNSQASTVL</sequence>
<name>A0AAD3CPW4_9STRA</name>
<keyword evidence="3" id="KW-1185">Reference proteome</keyword>
<dbReference type="AlphaFoldDB" id="A0AAD3CPW4"/>
<proteinExistence type="predicted"/>